<keyword evidence="2" id="KW-0489">Methyltransferase</keyword>
<dbReference type="InterPro" id="IPR029063">
    <property type="entry name" value="SAM-dependent_MTases_sf"/>
</dbReference>
<accession>A0A8E7AVP5</accession>
<protein>
    <submittedName>
        <fullName evidence="2">Methyltransferase domain-containing protein</fullName>
    </submittedName>
</protein>
<dbReference type="PANTHER" id="PTHR43591">
    <property type="entry name" value="METHYLTRANSFERASE"/>
    <property type="match status" value="1"/>
</dbReference>
<dbReference type="InterPro" id="IPR013216">
    <property type="entry name" value="Methyltransf_11"/>
</dbReference>
<dbReference type="Gene3D" id="3.40.50.150">
    <property type="entry name" value="Vaccinia Virus protein VP39"/>
    <property type="match status" value="1"/>
</dbReference>
<keyword evidence="3" id="KW-1185">Reference proteome</keyword>
<sequence length="234" mass="26375">MTHIIKDEKMNELHQTEQKSGSDCEKYDPMDEQKARAFDKTASTIFAPIYPVIADQILERTHIRKGTVLDAGCGPAHLSMALAQASDLRIYAFDTSPMMLQIAYEHITDAGLVRRIVPVLGDIHDLPFEDGTIDLVVSRGSWFFWEDLQGAFREIYRVLSPGGVTYIGGGFGNSALKEAIHTAMAEKDPEFSKGVSNRMMRNNPDRIRGELEKAEIRSYELIQDDSGFWLMMKK</sequence>
<reference evidence="2 3" key="1">
    <citation type="submission" date="2021-05" db="EMBL/GenBank/DDBJ databases">
        <title>A novel Methanospirillum isolate from a pyrite-forming mixed culture.</title>
        <authorList>
            <person name="Bunk B."/>
            <person name="Sproer C."/>
            <person name="Spring S."/>
            <person name="Pester M."/>
        </authorList>
    </citation>
    <scope>NUCLEOTIDE SEQUENCE [LARGE SCALE GENOMIC DNA]</scope>
    <source>
        <strain evidence="2 3">J.3.6.1-F.2.7.3</strain>
    </source>
</reference>
<dbReference type="RefSeq" id="WP_214418977.1">
    <property type="nucleotide sequence ID" value="NZ_CP075546.1"/>
</dbReference>
<dbReference type="EMBL" id="CP075546">
    <property type="protein sequence ID" value="QVV88160.1"/>
    <property type="molecule type" value="Genomic_DNA"/>
</dbReference>
<evidence type="ECO:0000259" key="1">
    <source>
        <dbReference type="Pfam" id="PF08241"/>
    </source>
</evidence>
<keyword evidence="2" id="KW-0808">Transferase</keyword>
<dbReference type="GO" id="GO:0032259">
    <property type="term" value="P:methylation"/>
    <property type="evidence" value="ECO:0007669"/>
    <property type="project" value="UniProtKB-KW"/>
</dbReference>
<dbReference type="GO" id="GO:0008757">
    <property type="term" value="F:S-adenosylmethionine-dependent methyltransferase activity"/>
    <property type="evidence" value="ECO:0007669"/>
    <property type="project" value="InterPro"/>
</dbReference>
<evidence type="ECO:0000313" key="3">
    <source>
        <dbReference type="Proteomes" id="UP000680656"/>
    </source>
</evidence>
<dbReference type="AlphaFoldDB" id="A0A8E7AVP5"/>
<proteinExistence type="predicted"/>
<dbReference type="GeneID" id="65098031"/>
<feature type="domain" description="Methyltransferase type 11" evidence="1">
    <location>
        <begin position="69"/>
        <end position="167"/>
    </location>
</feature>
<dbReference type="CDD" id="cd02440">
    <property type="entry name" value="AdoMet_MTases"/>
    <property type="match status" value="1"/>
</dbReference>
<gene>
    <name evidence="2" type="ORF">KHC33_12565</name>
</gene>
<dbReference type="Pfam" id="PF08241">
    <property type="entry name" value="Methyltransf_11"/>
    <property type="match status" value="1"/>
</dbReference>
<name>A0A8E7AVP5_9EURY</name>
<dbReference type="SUPFAM" id="SSF53335">
    <property type="entry name" value="S-adenosyl-L-methionine-dependent methyltransferases"/>
    <property type="match status" value="1"/>
</dbReference>
<dbReference type="Proteomes" id="UP000680656">
    <property type="component" value="Chromosome"/>
</dbReference>
<dbReference type="KEGG" id="mrtj:KHC33_12565"/>
<organism evidence="2 3">
    <name type="scientific">Methanospirillum purgamenti</name>
    <dbReference type="NCBI Taxonomy" id="2834276"/>
    <lineage>
        <taxon>Archaea</taxon>
        <taxon>Methanobacteriati</taxon>
        <taxon>Methanobacteriota</taxon>
        <taxon>Stenosarchaea group</taxon>
        <taxon>Methanomicrobia</taxon>
        <taxon>Methanomicrobiales</taxon>
        <taxon>Methanospirillaceae</taxon>
        <taxon>Methanospirillum</taxon>
    </lineage>
</organism>
<evidence type="ECO:0000313" key="2">
    <source>
        <dbReference type="EMBL" id="QVV88160.1"/>
    </source>
</evidence>